<gene>
    <name evidence="2" type="ORF">C5167_008087</name>
</gene>
<evidence type="ECO:0000313" key="2">
    <source>
        <dbReference type="EMBL" id="RZC64401.1"/>
    </source>
</evidence>
<proteinExistence type="predicted"/>
<reference evidence="2 3" key="1">
    <citation type="journal article" date="2018" name="Science">
        <title>The opium poppy genome and morphinan production.</title>
        <authorList>
            <person name="Guo L."/>
            <person name="Winzer T."/>
            <person name="Yang X."/>
            <person name="Li Y."/>
            <person name="Ning Z."/>
            <person name="He Z."/>
            <person name="Teodor R."/>
            <person name="Lu Y."/>
            <person name="Bowser T.A."/>
            <person name="Graham I.A."/>
            <person name="Ye K."/>
        </authorList>
    </citation>
    <scope>NUCLEOTIDE SEQUENCE [LARGE SCALE GENOMIC DNA]</scope>
    <source>
        <strain evidence="3">cv. HN1</strain>
        <tissue evidence="2">Leaves</tissue>
    </source>
</reference>
<name>A0A4Y7JWP6_PAPSO</name>
<dbReference type="PANTHER" id="PTHR33735">
    <property type="entry name" value="EXPRESSED PROTEIN"/>
    <property type="match status" value="1"/>
</dbReference>
<evidence type="ECO:0000256" key="1">
    <source>
        <dbReference type="SAM" id="Coils"/>
    </source>
</evidence>
<keyword evidence="3" id="KW-1185">Reference proteome</keyword>
<dbReference type="PANTHER" id="PTHR33735:SF14">
    <property type="entry name" value="PHAGE CAPSID SCAFFOLDING PROTEIN (GPO) SERINE PEPTIDASE"/>
    <property type="match status" value="1"/>
</dbReference>
<accession>A0A4Y7JWP6</accession>
<dbReference type="EMBL" id="CM010720">
    <property type="protein sequence ID" value="RZC64401.1"/>
    <property type="molecule type" value="Genomic_DNA"/>
</dbReference>
<sequence length="294" mass="32313">MSSSATASSSLSSHKLRRIQVHGDHQQHRTSSPSHVVVGGLTHLPCRMSIMNSINKHVNFLSSSSTTNSGTHYSFNRSFKPHKRTTHIRELNAIENIPAGTPLPTPPGPPNSGWFNWILWTVIPMLFPFFKNKMSPLMLLKQKVDTVVGIVDHAAEVLEDVAEEVVKITDEFEDKVPEGSALKKAMCSVHEVAVEAIKVADLAEDLVDKGEALEKKMEDLLEKQEAEAAAKGQQQQKAESIEKKMVDLAQKHESVVTAAKEVEADMEDFVKTTEAMAAAKQELKNAKSNKKGSA</sequence>
<protein>
    <submittedName>
        <fullName evidence="2">Uncharacterized protein</fullName>
    </submittedName>
</protein>
<dbReference type="AlphaFoldDB" id="A0A4Y7JWP6"/>
<dbReference type="OMA" id="MSIMNSI"/>
<dbReference type="Proteomes" id="UP000316621">
    <property type="component" value="Chromosome 6"/>
</dbReference>
<evidence type="ECO:0000313" key="3">
    <source>
        <dbReference type="Proteomes" id="UP000316621"/>
    </source>
</evidence>
<organism evidence="2 3">
    <name type="scientific">Papaver somniferum</name>
    <name type="common">Opium poppy</name>
    <dbReference type="NCBI Taxonomy" id="3469"/>
    <lineage>
        <taxon>Eukaryota</taxon>
        <taxon>Viridiplantae</taxon>
        <taxon>Streptophyta</taxon>
        <taxon>Embryophyta</taxon>
        <taxon>Tracheophyta</taxon>
        <taxon>Spermatophyta</taxon>
        <taxon>Magnoliopsida</taxon>
        <taxon>Ranunculales</taxon>
        <taxon>Papaveraceae</taxon>
        <taxon>Papaveroideae</taxon>
        <taxon>Papaver</taxon>
    </lineage>
</organism>
<dbReference type="OrthoDB" id="1927611at2759"/>
<dbReference type="Gramene" id="RZC64401">
    <property type="protein sequence ID" value="RZC64401"/>
    <property type="gene ID" value="C5167_008087"/>
</dbReference>
<feature type="coiled-coil region" evidence="1">
    <location>
        <begin position="203"/>
        <end position="289"/>
    </location>
</feature>
<keyword evidence="1" id="KW-0175">Coiled coil</keyword>